<dbReference type="AlphaFoldDB" id="A0A2V1HNY7"/>
<dbReference type="GO" id="GO:0003700">
    <property type="term" value="F:DNA-binding transcription factor activity"/>
    <property type="evidence" value="ECO:0007669"/>
    <property type="project" value="TreeGrafter"/>
</dbReference>
<evidence type="ECO:0000313" key="6">
    <source>
        <dbReference type="EMBL" id="PVZ93312.1"/>
    </source>
</evidence>
<dbReference type="InterPro" id="IPR014757">
    <property type="entry name" value="Tscrpt_reg_IclR_C"/>
</dbReference>
<dbReference type="InterPro" id="IPR029016">
    <property type="entry name" value="GAF-like_dom_sf"/>
</dbReference>
<dbReference type="InterPro" id="IPR050707">
    <property type="entry name" value="HTH_MetabolicPath_Reg"/>
</dbReference>
<feature type="domain" description="IclR-ED" evidence="5">
    <location>
        <begin position="78"/>
        <end position="255"/>
    </location>
</feature>
<dbReference type="InterPro" id="IPR036390">
    <property type="entry name" value="WH_DNA-bd_sf"/>
</dbReference>
<dbReference type="Gene3D" id="1.10.10.10">
    <property type="entry name" value="Winged helix-like DNA-binding domain superfamily/Winged helix DNA-binding domain"/>
    <property type="match status" value="1"/>
</dbReference>
<evidence type="ECO:0000256" key="2">
    <source>
        <dbReference type="ARBA" id="ARBA00023125"/>
    </source>
</evidence>
<comment type="caution">
    <text evidence="6">The sequence shown here is derived from an EMBL/GenBank/DDBJ whole genome shotgun (WGS) entry which is preliminary data.</text>
</comment>
<evidence type="ECO:0000313" key="7">
    <source>
        <dbReference type="Proteomes" id="UP000244893"/>
    </source>
</evidence>
<dbReference type="GO" id="GO:0003677">
    <property type="term" value="F:DNA binding"/>
    <property type="evidence" value="ECO:0007669"/>
    <property type="project" value="UniProtKB-KW"/>
</dbReference>
<proteinExistence type="predicted"/>
<dbReference type="EMBL" id="QEOP01000005">
    <property type="protein sequence ID" value="PVZ93312.1"/>
    <property type="molecule type" value="Genomic_DNA"/>
</dbReference>
<evidence type="ECO:0000259" key="5">
    <source>
        <dbReference type="PROSITE" id="PS51078"/>
    </source>
</evidence>
<dbReference type="InterPro" id="IPR005471">
    <property type="entry name" value="Tscrpt_reg_IclR_N"/>
</dbReference>
<keyword evidence="3" id="KW-0804">Transcription</keyword>
<dbReference type="Gene3D" id="3.30.450.40">
    <property type="match status" value="1"/>
</dbReference>
<dbReference type="Pfam" id="PF01614">
    <property type="entry name" value="IclR_C"/>
    <property type="match status" value="1"/>
</dbReference>
<accession>A0A2V1HNY7</accession>
<keyword evidence="1" id="KW-0805">Transcription regulation</keyword>
<keyword evidence="2" id="KW-0238">DNA-binding</keyword>
<dbReference type="PROSITE" id="PS51078">
    <property type="entry name" value="ICLR_ED"/>
    <property type="match status" value="1"/>
</dbReference>
<dbReference type="SUPFAM" id="SSF55781">
    <property type="entry name" value="GAF domain-like"/>
    <property type="match status" value="1"/>
</dbReference>
<evidence type="ECO:0000259" key="4">
    <source>
        <dbReference type="PROSITE" id="PS51077"/>
    </source>
</evidence>
<reference evidence="6 7" key="1">
    <citation type="submission" date="2018-05" db="EMBL/GenBank/DDBJ databases">
        <title>Amnibacterium sp. M8JJ-5, whole genome shotgun sequence.</title>
        <authorList>
            <person name="Tuo L."/>
        </authorList>
    </citation>
    <scope>NUCLEOTIDE SEQUENCE [LARGE SCALE GENOMIC DNA]</scope>
    <source>
        <strain evidence="6 7">M8JJ-5</strain>
    </source>
</reference>
<dbReference type="PANTHER" id="PTHR30136:SF24">
    <property type="entry name" value="HTH-TYPE TRANSCRIPTIONAL REPRESSOR ALLR"/>
    <property type="match status" value="1"/>
</dbReference>
<dbReference type="SUPFAM" id="SSF46785">
    <property type="entry name" value="Winged helix' DNA-binding domain"/>
    <property type="match status" value="1"/>
</dbReference>
<name>A0A2V1HNY7_9MICO</name>
<evidence type="ECO:0000256" key="3">
    <source>
        <dbReference type="ARBA" id="ARBA00023163"/>
    </source>
</evidence>
<dbReference type="PROSITE" id="PS51077">
    <property type="entry name" value="HTH_ICLR"/>
    <property type="match status" value="1"/>
</dbReference>
<dbReference type="OrthoDB" id="8479143at2"/>
<sequence length="255" mass="27670">MVTGPVEPTSQTRIQSVSRAVALLLAVAESPNGITARLLSEQLELSLPTTHHLLTTLWAEGMLLKSADRNFQLGPNAGIIADAYQRLDSVPESYRHALRRLVRDTGETAYLGVLRNGGVQVLATEEGAHAVRVVGLDVGYTNDMHARASAKVLLAFSSEEVRRSAVDQMSMKRLTPQTITSHAAFLKQLDEVRTTGLAFDREEFQAGVQCASVPIWRGGRAVACFTVSSPSQRFSETEQDVIAALTRAADSLREA</sequence>
<dbReference type="SMART" id="SM00346">
    <property type="entry name" value="HTH_ICLR"/>
    <property type="match status" value="1"/>
</dbReference>
<gene>
    <name evidence="6" type="ORF">DDQ50_16255</name>
</gene>
<dbReference type="GO" id="GO:0045892">
    <property type="term" value="P:negative regulation of DNA-templated transcription"/>
    <property type="evidence" value="ECO:0007669"/>
    <property type="project" value="TreeGrafter"/>
</dbReference>
<dbReference type="Proteomes" id="UP000244893">
    <property type="component" value="Unassembled WGS sequence"/>
</dbReference>
<dbReference type="Pfam" id="PF09339">
    <property type="entry name" value="HTH_IclR"/>
    <property type="match status" value="1"/>
</dbReference>
<dbReference type="InterPro" id="IPR036388">
    <property type="entry name" value="WH-like_DNA-bd_sf"/>
</dbReference>
<dbReference type="PANTHER" id="PTHR30136">
    <property type="entry name" value="HELIX-TURN-HELIX TRANSCRIPTIONAL REGULATOR, ICLR FAMILY"/>
    <property type="match status" value="1"/>
</dbReference>
<keyword evidence="7" id="KW-1185">Reference proteome</keyword>
<evidence type="ECO:0000256" key="1">
    <source>
        <dbReference type="ARBA" id="ARBA00023015"/>
    </source>
</evidence>
<organism evidence="6 7">
    <name type="scientific">Amnibacterium flavum</name>
    <dbReference type="NCBI Taxonomy" id="2173173"/>
    <lineage>
        <taxon>Bacteria</taxon>
        <taxon>Bacillati</taxon>
        <taxon>Actinomycetota</taxon>
        <taxon>Actinomycetes</taxon>
        <taxon>Micrococcales</taxon>
        <taxon>Microbacteriaceae</taxon>
        <taxon>Amnibacterium</taxon>
    </lineage>
</organism>
<feature type="domain" description="HTH iclR-type" evidence="4">
    <location>
        <begin position="14"/>
        <end position="75"/>
    </location>
</feature>
<protein>
    <submittedName>
        <fullName evidence="6">IclR family transcriptional regulator</fullName>
    </submittedName>
</protein>